<accession>A0AAD8PD56</accession>
<evidence type="ECO:0000256" key="1">
    <source>
        <dbReference type="ARBA" id="ARBA00022478"/>
    </source>
</evidence>
<keyword evidence="3" id="KW-0732">Signal</keyword>
<evidence type="ECO:0000313" key="6">
    <source>
        <dbReference type="Proteomes" id="UP001230268"/>
    </source>
</evidence>
<evidence type="ECO:0000256" key="2">
    <source>
        <dbReference type="ARBA" id="ARBA00023163"/>
    </source>
</evidence>
<dbReference type="GO" id="GO:0006351">
    <property type="term" value="P:DNA-templated transcription"/>
    <property type="evidence" value="ECO:0007669"/>
    <property type="project" value="InterPro"/>
</dbReference>
<keyword evidence="6" id="KW-1185">Reference proteome</keyword>
<dbReference type="InterPro" id="IPR036603">
    <property type="entry name" value="RBP11-like"/>
</dbReference>
<dbReference type="Pfam" id="PF01000">
    <property type="entry name" value="RNA_pol_A_bac"/>
    <property type="match status" value="1"/>
</dbReference>
<name>A0AAD8PD56_BABGI</name>
<dbReference type="SUPFAM" id="SSF56553">
    <property type="entry name" value="Insert subdomain of RNA polymerase alpha subunit"/>
    <property type="match status" value="1"/>
</dbReference>
<dbReference type="GO" id="GO:0000428">
    <property type="term" value="C:DNA-directed RNA polymerase complex"/>
    <property type="evidence" value="ECO:0007669"/>
    <property type="project" value="UniProtKB-KW"/>
</dbReference>
<feature type="chain" id="PRO_5041972046" description="DNA-directed RNA polymerase insert domain-containing protein" evidence="3">
    <location>
        <begin position="24"/>
        <end position="675"/>
    </location>
</feature>
<dbReference type="Proteomes" id="UP001230268">
    <property type="component" value="Unassembled WGS sequence"/>
</dbReference>
<dbReference type="InterPro" id="IPR036643">
    <property type="entry name" value="RNApol_insert_sf"/>
</dbReference>
<dbReference type="GO" id="GO:0003899">
    <property type="term" value="F:DNA-directed RNA polymerase activity"/>
    <property type="evidence" value="ECO:0007669"/>
    <property type="project" value="InterPro"/>
</dbReference>
<dbReference type="Gene3D" id="2.170.120.12">
    <property type="entry name" value="DNA-directed RNA polymerase, insert domain"/>
    <property type="match status" value="1"/>
</dbReference>
<feature type="signal peptide" evidence="3">
    <location>
        <begin position="1"/>
        <end position="23"/>
    </location>
</feature>
<dbReference type="AlphaFoldDB" id="A0AAD8PD56"/>
<organism evidence="5 6">
    <name type="scientific">Babesia gibsoni</name>
    <dbReference type="NCBI Taxonomy" id="33632"/>
    <lineage>
        <taxon>Eukaryota</taxon>
        <taxon>Sar</taxon>
        <taxon>Alveolata</taxon>
        <taxon>Apicomplexa</taxon>
        <taxon>Aconoidasida</taxon>
        <taxon>Piroplasmida</taxon>
        <taxon>Babesiidae</taxon>
        <taxon>Babesia</taxon>
    </lineage>
</organism>
<comment type="caution">
    <text evidence="5">The sequence shown here is derived from an EMBL/GenBank/DDBJ whole genome shotgun (WGS) entry which is preliminary data.</text>
</comment>
<dbReference type="InterPro" id="IPR011262">
    <property type="entry name" value="DNA-dir_RNA_pol_insert"/>
</dbReference>
<dbReference type="EMBL" id="JAVEPI010000005">
    <property type="protein sequence ID" value="KAK1441721.1"/>
    <property type="molecule type" value="Genomic_DNA"/>
</dbReference>
<feature type="domain" description="DNA-directed RNA polymerase insert" evidence="4">
    <location>
        <begin position="303"/>
        <end position="390"/>
    </location>
</feature>
<dbReference type="GO" id="GO:0046983">
    <property type="term" value="F:protein dimerization activity"/>
    <property type="evidence" value="ECO:0007669"/>
    <property type="project" value="InterPro"/>
</dbReference>
<evidence type="ECO:0000256" key="3">
    <source>
        <dbReference type="SAM" id="SignalP"/>
    </source>
</evidence>
<evidence type="ECO:0000259" key="4">
    <source>
        <dbReference type="Pfam" id="PF01000"/>
    </source>
</evidence>
<gene>
    <name evidence="5" type="ORF">BgAZ_500530</name>
</gene>
<dbReference type="Gene3D" id="3.30.1360.10">
    <property type="entry name" value="RNA polymerase, RBP11-like subunit"/>
    <property type="match status" value="1"/>
</dbReference>
<dbReference type="SUPFAM" id="SSF55257">
    <property type="entry name" value="RBP11-like subunits of RNA polymerase"/>
    <property type="match status" value="1"/>
</dbReference>
<sequence length="675" mass="75605">MKNVIHILFFTIIFSSCPSAAIASRRRSHVHVSFSRERGSPLLYIESGRPSAGYEGCNNLRKRLSNSTGARRPHRVSIGALNTEKGELHPECLSNVEPTISEERIKELKSKGLIEGDAKTWRNWHILNQGQWEDIGERVLPKSEPIQQLTEPYALRKPLQYWGFMRGVDSNITSYPLVWEHYNATVGKVKIAKDGGNNPLYIPALFQPTWAIATDRGGLGYNDCRIFGGWIGLDIDTPTKVKTASEVISIPDTGRLYQKFYMGPYPITMGWTIGSLLKVLTLSRNPGHGIVALKIHNMNADTTINGVADDLLNIALNINDVALQSLEPGGEARVRTVIKGPAMVCAGSLEWPSFVKVASPDTYITKIEEGGELDIELKIEWGRGMWLADEKGLLRMEEGADSVCLKRRRIKEVDEEGFYPTTTSFGGCRMIRLAVHKLLGERWDILSYTCPDPREQLVVEIWTDRSTTPKAVLEYGLMETMAWIKEVKRQISQDVDFDGEDEELRDTWEKIDKYKSLEHRQKLMGGPPTVNLHEADVIPGLKASDCKYLGTHDDVKLVPQAPYSLPKTLPNPPTQDSLEWLAAELQSEEYEDASTINAKSLEQFLPKPDDSTWKGLDVSALPVNPELVANIRLCGLNTLGEIASLTEEELSRYPNVTKADAKTIFEFIKTNMKGQ</sequence>
<keyword evidence="2" id="KW-0804">Transcription</keyword>
<proteinExistence type="predicted"/>
<evidence type="ECO:0000313" key="5">
    <source>
        <dbReference type="EMBL" id="KAK1441721.1"/>
    </source>
</evidence>
<reference evidence="5" key="1">
    <citation type="submission" date="2023-08" db="EMBL/GenBank/DDBJ databases">
        <title>Draft sequence of the Babesia gibsoni genome.</title>
        <authorList>
            <person name="Yamagishi J.Y."/>
            <person name="Xuan X.X."/>
        </authorList>
    </citation>
    <scope>NUCLEOTIDE SEQUENCE</scope>
    <source>
        <strain evidence="5">Azabu</strain>
    </source>
</reference>
<keyword evidence="1" id="KW-0240">DNA-directed RNA polymerase</keyword>
<protein>
    <recommendedName>
        <fullName evidence="4">DNA-directed RNA polymerase insert domain-containing protein</fullName>
    </recommendedName>
</protein>
<dbReference type="PROSITE" id="PS51257">
    <property type="entry name" value="PROKAR_LIPOPROTEIN"/>
    <property type="match status" value="1"/>
</dbReference>